<dbReference type="RefSeq" id="WP_377005663.1">
    <property type="nucleotide sequence ID" value="NZ_JBHSGG010000048.1"/>
</dbReference>
<dbReference type="PANTHER" id="PTHR45436:SF16">
    <property type="entry name" value="HISTIDINE KINASE"/>
    <property type="match status" value="1"/>
</dbReference>
<evidence type="ECO:0000256" key="5">
    <source>
        <dbReference type="ARBA" id="ARBA00022679"/>
    </source>
</evidence>
<dbReference type="InterPro" id="IPR050428">
    <property type="entry name" value="TCS_sensor_his_kinase"/>
</dbReference>
<dbReference type="InterPro" id="IPR003661">
    <property type="entry name" value="HisK_dim/P_dom"/>
</dbReference>
<dbReference type="InterPro" id="IPR036890">
    <property type="entry name" value="HATPase_C_sf"/>
</dbReference>
<evidence type="ECO:0000256" key="6">
    <source>
        <dbReference type="ARBA" id="ARBA00022692"/>
    </source>
</evidence>
<dbReference type="Gene3D" id="3.30.565.10">
    <property type="entry name" value="Histidine kinase-like ATPase, C-terminal domain"/>
    <property type="match status" value="1"/>
</dbReference>
<dbReference type="InterPro" id="IPR004358">
    <property type="entry name" value="Sig_transdc_His_kin-like_C"/>
</dbReference>
<evidence type="ECO:0000313" key="13">
    <source>
        <dbReference type="Proteomes" id="UP001595892"/>
    </source>
</evidence>
<evidence type="ECO:0000256" key="2">
    <source>
        <dbReference type="ARBA" id="ARBA00004370"/>
    </source>
</evidence>
<organism evidence="12 13">
    <name type="scientific">Coralloluteibacterium thermophilum</name>
    <dbReference type="NCBI Taxonomy" id="2707049"/>
    <lineage>
        <taxon>Bacteria</taxon>
        <taxon>Pseudomonadati</taxon>
        <taxon>Pseudomonadota</taxon>
        <taxon>Gammaproteobacteria</taxon>
        <taxon>Lysobacterales</taxon>
        <taxon>Lysobacteraceae</taxon>
        <taxon>Coralloluteibacterium</taxon>
    </lineage>
</organism>
<dbReference type="PROSITE" id="PS50109">
    <property type="entry name" value="HIS_KIN"/>
    <property type="match status" value="1"/>
</dbReference>
<evidence type="ECO:0000259" key="11">
    <source>
        <dbReference type="PROSITE" id="PS50109"/>
    </source>
</evidence>
<dbReference type="SUPFAM" id="SSF55874">
    <property type="entry name" value="ATPase domain of HSP90 chaperone/DNA topoisomerase II/histidine kinase"/>
    <property type="match status" value="1"/>
</dbReference>
<keyword evidence="7 12" id="KW-0418">Kinase</keyword>
<dbReference type="InterPro" id="IPR005467">
    <property type="entry name" value="His_kinase_dom"/>
</dbReference>
<gene>
    <name evidence="12" type="ORF">ACFO3Q_15765</name>
</gene>
<dbReference type="EC" id="2.7.13.3" evidence="3"/>
<evidence type="ECO:0000256" key="4">
    <source>
        <dbReference type="ARBA" id="ARBA00022553"/>
    </source>
</evidence>
<dbReference type="CDD" id="cd00082">
    <property type="entry name" value="HisKA"/>
    <property type="match status" value="1"/>
</dbReference>
<dbReference type="SMART" id="SM00388">
    <property type="entry name" value="HisKA"/>
    <property type="match status" value="1"/>
</dbReference>
<proteinExistence type="predicted"/>
<keyword evidence="4" id="KW-0597">Phosphoprotein</keyword>
<protein>
    <recommendedName>
        <fullName evidence="3">histidine kinase</fullName>
        <ecNumber evidence="3">2.7.13.3</ecNumber>
    </recommendedName>
</protein>
<dbReference type="InterPro" id="IPR036097">
    <property type="entry name" value="HisK_dim/P_sf"/>
</dbReference>
<keyword evidence="8 10" id="KW-1133">Transmembrane helix</keyword>
<keyword evidence="6 10" id="KW-0812">Transmembrane</keyword>
<accession>A0ABV9NMN8</accession>
<name>A0ABV9NMN8_9GAMM</name>
<sequence>MDAGPALRQKVWRGFARQILSILAAALLGAVGAWVFVAHRAGDLGGGAALAAAFALLLGLCLPLALAWWSYRGYVRALGPLHWLAGQVRRYDPRDPGHGGFAPESLPPDMDAETRVLASSLHQLAREVEAVLERERRFTRDASHELRTPLTVIRMATDLLLADPDQSPYSQRALRRIQDSGRDMEALIESFLLLARAPDLDTGGEEARVAQVVYEQVEDARPLLRNKPVELHVQADCDFSVQAPARVVSVLLGNLIRNACVFTDSGRIDVRIGRGEVVVEDSGIGMSPDVLARAFEPFYRLGDGRRGHGIGLSIVRRLGDRFGWQIVLESTPEQGTVASVRFPNAEVIEPEADVAAG</sequence>
<comment type="subcellular location">
    <subcellularLocation>
        <location evidence="2">Membrane</location>
    </subcellularLocation>
</comment>
<comment type="catalytic activity">
    <reaction evidence="1">
        <text>ATP + protein L-histidine = ADP + protein N-phospho-L-histidine.</text>
        <dbReference type="EC" id="2.7.13.3"/>
    </reaction>
</comment>
<dbReference type="SUPFAM" id="SSF47384">
    <property type="entry name" value="Homodimeric domain of signal transducing histidine kinase"/>
    <property type="match status" value="1"/>
</dbReference>
<comment type="caution">
    <text evidence="12">The sequence shown here is derived from an EMBL/GenBank/DDBJ whole genome shotgun (WGS) entry which is preliminary data.</text>
</comment>
<dbReference type="Proteomes" id="UP001595892">
    <property type="component" value="Unassembled WGS sequence"/>
</dbReference>
<dbReference type="PANTHER" id="PTHR45436">
    <property type="entry name" value="SENSOR HISTIDINE KINASE YKOH"/>
    <property type="match status" value="1"/>
</dbReference>
<evidence type="ECO:0000256" key="10">
    <source>
        <dbReference type="SAM" id="Phobius"/>
    </source>
</evidence>
<keyword evidence="13" id="KW-1185">Reference proteome</keyword>
<reference evidence="13" key="1">
    <citation type="journal article" date="2019" name="Int. J. Syst. Evol. Microbiol.">
        <title>The Global Catalogue of Microorganisms (GCM) 10K type strain sequencing project: providing services to taxonomists for standard genome sequencing and annotation.</title>
        <authorList>
            <consortium name="The Broad Institute Genomics Platform"/>
            <consortium name="The Broad Institute Genome Sequencing Center for Infectious Disease"/>
            <person name="Wu L."/>
            <person name="Ma J."/>
        </authorList>
    </citation>
    <scope>NUCLEOTIDE SEQUENCE [LARGE SCALE GENOMIC DNA]</scope>
    <source>
        <strain evidence="13">CGMCC 1.13574</strain>
    </source>
</reference>
<dbReference type="EMBL" id="JBHSGG010000048">
    <property type="protein sequence ID" value="MFC4729627.1"/>
    <property type="molecule type" value="Genomic_DNA"/>
</dbReference>
<feature type="transmembrane region" description="Helical" evidence="10">
    <location>
        <begin position="49"/>
        <end position="69"/>
    </location>
</feature>
<feature type="transmembrane region" description="Helical" evidence="10">
    <location>
        <begin position="20"/>
        <end position="37"/>
    </location>
</feature>
<dbReference type="Pfam" id="PF02518">
    <property type="entry name" value="HATPase_c"/>
    <property type="match status" value="1"/>
</dbReference>
<feature type="domain" description="Histidine kinase" evidence="11">
    <location>
        <begin position="141"/>
        <end position="346"/>
    </location>
</feature>
<keyword evidence="5" id="KW-0808">Transferase</keyword>
<evidence type="ECO:0000313" key="12">
    <source>
        <dbReference type="EMBL" id="MFC4729627.1"/>
    </source>
</evidence>
<keyword evidence="9 10" id="KW-0472">Membrane</keyword>
<dbReference type="Pfam" id="PF00512">
    <property type="entry name" value="HisKA"/>
    <property type="match status" value="1"/>
</dbReference>
<evidence type="ECO:0000256" key="7">
    <source>
        <dbReference type="ARBA" id="ARBA00022777"/>
    </source>
</evidence>
<dbReference type="GO" id="GO:0016301">
    <property type="term" value="F:kinase activity"/>
    <property type="evidence" value="ECO:0007669"/>
    <property type="project" value="UniProtKB-KW"/>
</dbReference>
<evidence type="ECO:0000256" key="8">
    <source>
        <dbReference type="ARBA" id="ARBA00022989"/>
    </source>
</evidence>
<evidence type="ECO:0000256" key="9">
    <source>
        <dbReference type="ARBA" id="ARBA00023136"/>
    </source>
</evidence>
<evidence type="ECO:0000256" key="3">
    <source>
        <dbReference type="ARBA" id="ARBA00012438"/>
    </source>
</evidence>
<evidence type="ECO:0000256" key="1">
    <source>
        <dbReference type="ARBA" id="ARBA00000085"/>
    </source>
</evidence>
<dbReference type="PRINTS" id="PR00344">
    <property type="entry name" value="BCTRLSENSOR"/>
</dbReference>
<dbReference type="Gene3D" id="1.10.287.130">
    <property type="match status" value="1"/>
</dbReference>
<dbReference type="SMART" id="SM00387">
    <property type="entry name" value="HATPase_c"/>
    <property type="match status" value="1"/>
</dbReference>
<dbReference type="InterPro" id="IPR003594">
    <property type="entry name" value="HATPase_dom"/>
</dbReference>